<dbReference type="InterPro" id="IPR020557">
    <property type="entry name" value="Fumarate_lyase_CS"/>
</dbReference>
<dbReference type="InterPro" id="IPR004769">
    <property type="entry name" value="Pur_lyase"/>
</dbReference>
<dbReference type="Pfam" id="PF00206">
    <property type="entry name" value="Lyase_1"/>
    <property type="match status" value="1"/>
</dbReference>
<evidence type="ECO:0000256" key="12">
    <source>
        <dbReference type="ARBA" id="ARBA00049115"/>
    </source>
</evidence>
<accession>A0A939C7B3</accession>
<gene>
    <name evidence="16" type="primary">purB</name>
    <name evidence="16" type="ORF">JW744_03330</name>
</gene>
<protein>
    <recommendedName>
        <fullName evidence="6 13">Adenylosuccinate lyase</fullName>
        <shortName evidence="14">ASL</shortName>
        <ecNumber evidence="5 13">4.3.2.2</ecNumber>
    </recommendedName>
    <alternativeName>
        <fullName evidence="11 14">Adenylosuccinase</fullName>
    </alternativeName>
</protein>
<dbReference type="InterPro" id="IPR008948">
    <property type="entry name" value="L-Aspartase-like"/>
</dbReference>
<evidence type="ECO:0000256" key="9">
    <source>
        <dbReference type="ARBA" id="ARBA00024477"/>
    </source>
</evidence>
<dbReference type="SUPFAM" id="SSF48557">
    <property type="entry name" value="L-aspartase-like"/>
    <property type="match status" value="1"/>
</dbReference>
<keyword evidence="8 14" id="KW-0456">Lyase</keyword>
<dbReference type="EMBL" id="JAFGDB010000054">
    <property type="protein sequence ID" value="MBN2067474.1"/>
    <property type="molecule type" value="Genomic_DNA"/>
</dbReference>
<dbReference type="GO" id="GO:0070626">
    <property type="term" value="F:(S)-2-(5-amino-1-(5-phospho-D-ribosyl)imidazole-4-carboxamido) succinate lyase (fumarate-forming) activity"/>
    <property type="evidence" value="ECO:0007669"/>
    <property type="project" value="TreeGrafter"/>
</dbReference>
<dbReference type="Gene3D" id="1.10.275.10">
    <property type="entry name" value="Fumarase/aspartase (N-terminal domain)"/>
    <property type="match status" value="1"/>
</dbReference>
<comment type="subunit">
    <text evidence="4">Homotetramer. Residues from neighboring subunits contribute catalytic and substrate-binding residues to each active site.</text>
</comment>
<evidence type="ECO:0000259" key="15">
    <source>
        <dbReference type="SMART" id="SM00998"/>
    </source>
</evidence>
<sequence length="456" mass="51037">MDRFENISPLDSRYADEKFMPYLSEESRIHYQARVEAALAKALSKKGLCSSKVASEIAKAAENIKAEEVYAEENITRHDVRALVNCIRKKVSDEAKPFVHFGATSYDIVDNANALRYREACEQLILPSLKKLEKTLIEIALREKKTVQIGRTHGQHAEPITFGFAIAGYANRLGNRISAIEKAKDNLEGKFSGAVGAYNGLSLFIPNPVEFEKTITQELGLKQCMHSTQVVAPESQLDLLNAAIGAFNVLANFADDMRNLQRSEISEVAEAFGAKQVGSSTMPHKRNPINFENVKSLWKEFMPRVITFNLDALSDHQRDLTNSASQRFIPELFAGLVLSADRLNNACEKLVVDRQSMQKNFNQSRQGIVAEPLYLLLADQGHPNAHEYVREKTLEADKSRKPLMEIVSSDASVAKYLSKLSKAQKAILENPENYIGKAVEKTEQVCSYWKKQLKLG</sequence>
<comment type="pathway">
    <text evidence="1 14">Purine metabolism; IMP biosynthesis via de novo pathway; 5-amino-1-(5-phospho-D-ribosyl)imidazole-4-carboxamide from 5-amino-1-(5-phospho-D-ribosyl)imidazole-4-carboxylate: step 2/2.</text>
</comment>
<dbReference type="PANTHER" id="PTHR43172">
    <property type="entry name" value="ADENYLOSUCCINATE LYASE"/>
    <property type="match status" value="1"/>
</dbReference>
<dbReference type="Pfam" id="PF08328">
    <property type="entry name" value="ASL_C"/>
    <property type="match status" value="1"/>
</dbReference>
<evidence type="ECO:0000313" key="17">
    <source>
        <dbReference type="Proteomes" id="UP000809243"/>
    </source>
</evidence>
<reference evidence="16" key="1">
    <citation type="submission" date="2021-01" db="EMBL/GenBank/DDBJ databases">
        <title>Active Sulfur Cycling in an Early Earth Analoge.</title>
        <authorList>
            <person name="Hahn C.R."/>
            <person name="Youssef N.H."/>
            <person name="Elshahed M."/>
        </authorList>
    </citation>
    <scope>NUCLEOTIDE SEQUENCE</scope>
    <source>
        <strain evidence="16">Zod_Metabat.1151</strain>
    </source>
</reference>
<evidence type="ECO:0000256" key="2">
    <source>
        <dbReference type="ARBA" id="ARBA00004734"/>
    </source>
</evidence>
<proteinExistence type="inferred from homology"/>
<comment type="catalytic activity">
    <reaction evidence="9">
        <text>(2S)-2-[5-amino-1-(5-phospho-beta-D-ribosyl)imidazole-4-carboxamido]succinate = 5-amino-1-(5-phospho-beta-D-ribosyl)imidazole-4-carboxamide + fumarate</text>
        <dbReference type="Rhea" id="RHEA:23920"/>
        <dbReference type="ChEBI" id="CHEBI:29806"/>
        <dbReference type="ChEBI" id="CHEBI:58443"/>
        <dbReference type="ChEBI" id="CHEBI:58475"/>
        <dbReference type="EC" id="4.3.2.2"/>
    </reaction>
    <physiologicalReaction direction="left-to-right" evidence="9">
        <dbReference type="Rhea" id="RHEA:23921"/>
    </physiologicalReaction>
</comment>
<comment type="function">
    <text evidence="10">Catalyzes two reactions in de novo purine nucleotide biosynthesis. Catalyzes the breakdown of 5-aminoimidazole- (N-succinylocarboxamide) ribotide (SAICAR or 2-[5-amino-1-(5-phospho-beta-D-ribosyl)imidazole-4-carboxamido]succinate) to 5-aminoimidazole-4-carboxamide ribotide (AICAR or 5-amino-1-(5-phospho-beta-D-ribosyl)imidazole-4-carboxamide) and fumarate, and of adenylosuccinate (ADS or N(6)-(1,2-dicarboxyethyl)-AMP) to adenosine monophosphate (AMP) and fumarate.</text>
</comment>
<comment type="pathway">
    <text evidence="2 14">Purine metabolism; AMP biosynthesis via de novo pathway; AMP from IMP: step 2/2.</text>
</comment>
<comment type="catalytic activity">
    <reaction evidence="12">
        <text>N(6)-(1,2-dicarboxyethyl)-AMP = fumarate + AMP</text>
        <dbReference type="Rhea" id="RHEA:16853"/>
        <dbReference type="ChEBI" id="CHEBI:29806"/>
        <dbReference type="ChEBI" id="CHEBI:57567"/>
        <dbReference type="ChEBI" id="CHEBI:456215"/>
        <dbReference type="EC" id="4.3.2.2"/>
    </reaction>
    <physiologicalReaction direction="left-to-right" evidence="12">
        <dbReference type="Rhea" id="RHEA:16854"/>
    </physiologicalReaction>
</comment>
<dbReference type="SMART" id="SM00998">
    <property type="entry name" value="ADSL_C"/>
    <property type="match status" value="1"/>
</dbReference>
<evidence type="ECO:0000256" key="11">
    <source>
        <dbReference type="ARBA" id="ARBA00030717"/>
    </source>
</evidence>
<dbReference type="InterPro" id="IPR000362">
    <property type="entry name" value="Fumarate_lyase_fam"/>
</dbReference>
<dbReference type="InterPro" id="IPR013539">
    <property type="entry name" value="PurB_C"/>
</dbReference>
<evidence type="ECO:0000256" key="14">
    <source>
        <dbReference type="RuleBase" id="RU361172"/>
    </source>
</evidence>
<evidence type="ECO:0000313" key="16">
    <source>
        <dbReference type="EMBL" id="MBN2067474.1"/>
    </source>
</evidence>
<evidence type="ECO:0000256" key="13">
    <source>
        <dbReference type="NCBIfam" id="TIGR00928"/>
    </source>
</evidence>
<dbReference type="GO" id="GO:0005829">
    <property type="term" value="C:cytosol"/>
    <property type="evidence" value="ECO:0007669"/>
    <property type="project" value="TreeGrafter"/>
</dbReference>
<dbReference type="PROSITE" id="PS00163">
    <property type="entry name" value="FUMARATE_LYASES"/>
    <property type="match status" value="1"/>
</dbReference>
<dbReference type="AlphaFoldDB" id="A0A939C7B3"/>
<evidence type="ECO:0000256" key="5">
    <source>
        <dbReference type="ARBA" id="ARBA00012339"/>
    </source>
</evidence>
<dbReference type="InterPro" id="IPR022761">
    <property type="entry name" value="Fumarate_lyase_N"/>
</dbReference>
<evidence type="ECO:0000256" key="4">
    <source>
        <dbReference type="ARBA" id="ARBA00011668"/>
    </source>
</evidence>
<evidence type="ECO:0000256" key="1">
    <source>
        <dbReference type="ARBA" id="ARBA00004706"/>
    </source>
</evidence>
<evidence type="ECO:0000256" key="10">
    <source>
        <dbReference type="ARBA" id="ARBA00025012"/>
    </source>
</evidence>
<dbReference type="GO" id="GO:0004018">
    <property type="term" value="F:N6-(1,2-dicarboxyethyl)AMP AMP-lyase (fumarate-forming) activity"/>
    <property type="evidence" value="ECO:0007669"/>
    <property type="project" value="UniProtKB-UniRule"/>
</dbReference>
<evidence type="ECO:0000256" key="8">
    <source>
        <dbReference type="ARBA" id="ARBA00023239"/>
    </source>
</evidence>
<organism evidence="16 17">
    <name type="scientific">Candidatus Iainarchaeum sp</name>
    <dbReference type="NCBI Taxonomy" id="3101447"/>
    <lineage>
        <taxon>Archaea</taxon>
        <taxon>Candidatus Iainarchaeota</taxon>
        <taxon>Candidatus Iainarchaeia</taxon>
        <taxon>Candidatus Iainarchaeales</taxon>
        <taxon>Candidatus Iainarchaeaceae</taxon>
        <taxon>Candidatus Iainarchaeum</taxon>
    </lineage>
</organism>
<dbReference type="InterPro" id="IPR019468">
    <property type="entry name" value="AdenyloSucc_lyase_C"/>
</dbReference>
<dbReference type="CDD" id="cd01595">
    <property type="entry name" value="Adenylsuccinate_lyase_like"/>
    <property type="match status" value="1"/>
</dbReference>
<feature type="domain" description="Adenylosuccinate lyase C-terminal" evidence="15">
    <location>
        <begin position="365"/>
        <end position="446"/>
    </location>
</feature>
<evidence type="ECO:0000256" key="6">
    <source>
        <dbReference type="ARBA" id="ARBA00017058"/>
    </source>
</evidence>
<dbReference type="PANTHER" id="PTHR43172:SF1">
    <property type="entry name" value="ADENYLOSUCCINATE LYASE"/>
    <property type="match status" value="1"/>
</dbReference>
<keyword evidence="7 14" id="KW-0658">Purine biosynthesis</keyword>
<dbReference type="GO" id="GO:0044208">
    <property type="term" value="P:'de novo' AMP biosynthetic process"/>
    <property type="evidence" value="ECO:0007669"/>
    <property type="project" value="TreeGrafter"/>
</dbReference>
<dbReference type="InterPro" id="IPR024083">
    <property type="entry name" value="Fumarase/histidase_N"/>
</dbReference>
<comment type="similarity">
    <text evidence="3 14">Belongs to the lyase 1 family. Adenylosuccinate lyase subfamily.</text>
</comment>
<evidence type="ECO:0000256" key="7">
    <source>
        <dbReference type="ARBA" id="ARBA00022755"/>
    </source>
</evidence>
<dbReference type="GO" id="GO:0006188">
    <property type="term" value="P:IMP biosynthetic process"/>
    <property type="evidence" value="ECO:0007669"/>
    <property type="project" value="InterPro"/>
</dbReference>
<dbReference type="NCBIfam" id="TIGR00928">
    <property type="entry name" value="purB"/>
    <property type="match status" value="1"/>
</dbReference>
<comment type="caution">
    <text evidence="16">The sequence shown here is derived from an EMBL/GenBank/DDBJ whole genome shotgun (WGS) entry which is preliminary data.</text>
</comment>
<dbReference type="PRINTS" id="PR00149">
    <property type="entry name" value="FUMRATELYASE"/>
</dbReference>
<dbReference type="EC" id="4.3.2.2" evidence="5 13"/>
<name>A0A939C7B3_9ARCH</name>
<dbReference type="Gene3D" id="1.20.200.10">
    <property type="entry name" value="Fumarase/aspartase (Central domain)"/>
    <property type="match status" value="1"/>
</dbReference>
<dbReference type="Gene3D" id="1.10.40.30">
    <property type="entry name" value="Fumarase/aspartase (C-terminal domain)"/>
    <property type="match status" value="1"/>
</dbReference>
<evidence type="ECO:0000256" key="3">
    <source>
        <dbReference type="ARBA" id="ARBA00008273"/>
    </source>
</evidence>
<dbReference type="Proteomes" id="UP000809243">
    <property type="component" value="Unassembled WGS sequence"/>
</dbReference>